<dbReference type="OrthoDB" id="899at2759"/>
<dbReference type="FunFam" id="3.10.120.10:FF:000003">
    <property type="entry name" value="membrane-associated progesterone receptor component 1"/>
    <property type="match status" value="1"/>
</dbReference>
<dbReference type="Proteomes" id="UP000240883">
    <property type="component" value="Unassembled WGS sequence"/>
</dbReference>
<dbReference type="GO" id="GO:0005783">
    <property type="term" value="C:endoplasmic reticulum"/>
    <property type="evidence" value="ECO:0007669"/>
    <property type="project" value="TreeGrafter"/>
</dbReference>
<dbReference type="EMBL" id="KZ678143">
    <property type="protein sequence ID" value="PSN61733.1"/>
    <property type="molecule type" value="Genomic_DNA"/>
</dbReference>
<evidence type="ECO:0000313" key="4">
    <source>
        <dbReference type="Proteomes" id="UP000240883"/>
    </source>
</evidence>
<evidence type="ECO:0000256" key="1">
    <source>
        <dbReference type="ARBA" id="ARBA00038357"/>
    </source>
</evidence>
<evidence type="ECO:0000313" key="3">
    <source>
        <dbReference type="EMBL" id="PSN61733.1"/>
    </source>
</evidence>
<evidence type="ECO:0000259" key="2">
    <source>
        <dbReference type="SMART" id="SM01117"/>
    </source>
</evidence>
<accession>A0A2T2N8J1</accession>
<dbReference type="GO" id="GO:0016020">
    <property type="term" value="C:membrane"/>
    <property type="evidence" value="ECO:0007669"/>
    <property type="project" value="TreeGrafter"/>
</dbReference>
<dbReference type="AlphaFoldDB" id="A0A2T2N8J1"/>
<name>A0A2T2N8J1_CORCC</name>
<dbReference type="PANTHER" id="PTHR10281">
    <property type="entry name" value="MEMBRANE-ASSOCIATED PROGESTERONE RECEPTOR COMPONENT-RELATED"/>
    <property type="match status" value="1"/>
</dbReference>
<dbReference type="SUPFAM" id="SSF55856">
    <property type="entry name" value="Cytochrome b5-like heme/steroid binding domain"/>
    <property type="match status" value="1"/>
</dbReference>
<dbReference type="PANTHER" id="PTHR10281:SF115">
    <property type="entry name" value="BINDING PROTEIN, PUTATIVE (AFU_ORTHOLOGUE AFUA_4G06240)-RELATED"/>
    <property type="match status" value="1"/>
</dbReference>
<gene>
    <name evidence="3" type="ORF">BS50DRAFT_144998</name>
</gene>
<reference evidence="3 4" key="1">
    <citation type="journal article" date="2018" name="Front. Microbiol.">
        <title>Genome-Wide Analysis of Corynespora cassiicola Leaf Fall Disease Putative Effectors.</title>
        <authorList>
            <person name="Lopez D."/>
            <person name="Ribeiro S."/>
            <person name="Label P."/>
            <person name="Fumanal B."/>
            <person name="Venisse J.S."/>
            <person name="Kohler A."/>
            <person name="de Oliveira R.R."/>
            <person name="Labutti K."/>
            <person name="Lipzen A."/>
            <person name="Lail K."/>
            <person name="Bauer D."/>
            <person name="Ohm R.A."/>
            <person name="Barry K.W."/>
            <person name="Spatafora J."/>
            <person name="Grigoriev I.V."/>
            <person name="Martin F.M."/>
            <person name="Pujade-Renaud V."/>
        </authorList>
    </citation>
    <scope>NUCLEOTIDE SEQUENCE [LARGE SCALE GENOMIC DNA]</scope>
    <source>
        <strain evidence="3 4">Philippines</strain>
    </source>
</reference>
<dbReference type="GO" id="GO:0020037">
    <property type="term" value="F:heme binding"/>
    <property type="evidence" value="ECO:0007669"/>
    <property type="project" value="UniProtKB-ARBA"/>
</dbReference>
<sequence length="130" mass="14306">MSEASGEQKERFAPKVAVELAPPKDDVITRDYLAKCDGTNEGFPTLVAIKGDVFDVSGKETYAPGKSYHVFTGKEPNAALGKSSLKPEDCVSDYSDLTDEQKKVLNDWHTFFSKRYNIVGRLQPDGSSNL</sequence>
<dbReference type="STRING" id="1448308.A0A2T2N8J1"/>
<comment type="similarity">
    <text evidence="1">Belongs to the cytochrome b5 family. MAPR subfamily.</text>
</comment>
<dbReference type="InterPro" id="IPR050577">
    <property type="entry name" value="MAPR/NEUFC/NENF-like"/>
</dbReference>
<protein>
    <submittedName>
        <fullName evidence="3">Progesterone binding protein-like protein</fullName>
    </submittedName>
</protein>
<organism evidence="3 4">
    <name type="scientific">Corynespora cassiicola Philippines</name>
    <dbReference type="NCBI Taxonomy" id="1448308"/>
    <lineage>
        <taxon>Eukaryota</taxon>
        <taxon>Fungi</taxon>
        <taxon>Dikarya</taxon>
        <taxon>Ascomycota</taxon>
        <taxon>Pezizomycotina</taxon>
        <taxon>Dothideomycetes</taxon>
        <taxon>Pleosporomycetidae</taxon>
        <taxon>Pleosporales</taxon>
        <taxon>Corynesporascaceae</taxon>
        <taxon>Corynespora</taxon>
    </lineage>
</organism>
<proteinExistence type="inferred from homology"/>
<dbReference type="SMART" id="SM01117">
    <property type="entry name" value="Cyt-b5"/>
    <property type="match status" value="1"/>
</dbReference>
<dbReference type="InterPro" id="IPR001199">
    <property type="entry name" value="Cyt_B5-like_heme/steroid-bd"/>
</dbReference>
<feature type="domain" description="Cytochrome b5 heme-binding" evidence="2">
    <location>
        <begin position="28"/>
        <end position="123"/>
    </location>
</feature>
<keyword evidence="4" id="KW-1185">Reference proteome</keyword>
<dbReference type="Gene3D" id="3.10.120.10">
    <property type="entry name" value="Cytochrome b5-like heme/steroid binding domain"/>
    <property type="match status" value="1"/>
</dbReference>
<dbReference type="InterPro" id="IPR036400">
    <property type="entry name" value="Cyt_B5-like_heme/steroid_sf"/>
</dbReference>